<keyword evidence="12" id="KW-1185">Reference proteome</keyword>
<evidence type="ECO:0000256" key="6">
    <source>
        <dbReference type="ARBA" id="ARBA00023014"/>
    </source>
</evidence>
<keyword evidence="3" id="KW-0001">2Fe-2S</keyword>
<keyword evidence="11" id="KW-0830">Ubiquinone</keyword>
<keyword evidence="6" id="KW-0411">Iron-sulfur</keyword>
<keyword evidence="5" id="KW-0408">Iron</keyword>
<evidence type="ECO:0000256" key="5">
    <source>
        <dbReference type="ARBA" id="ARBA00023004"/>
    </source>
</evidence>
<dbReference type="Proteomes" id="UP000189545">
    <property type="component" value="Chromosome"/>
</dbReference>
<dbReference type="GO" id="GO:0051537">
    <property type="term" value="F:2 iron, 2 sulfur cluster binding"/>
    <property type="evidence" value="ECO:0007669"/>
    <property type="project" value="UniProtKB-KW"/>
</dbReference>
<dbReference type="GO" id="GO:0003954">
    <property type="term" value="F:NADH dehydrogenase activity"/>
    <property type="evidence" value="ECO:0007669"/>
    <property type="project" value="TreeGrafter"/>
</dbReference>
<evidence type="ECO:0000256" key="10">
    <source>
        <dbReference type="SAM" id="MobiDB-lite"/>
    </source>
</evidence>
<dbReference type="SUPFAM" id="SSF52833">
    <property type="entry name" value="Thioredoxin-like"/>
    <property type="match status" value="1"/>
</dbReference>
<evidence type="ECO:0000256" key="3">
    <source>
        <dbReference type="ARBA" id="ARBA00022714"/>
    </source>
</evidence>
<dbReference type="InterPro" id="IPR042128">
    <property type="entry name" value="NuoE_dom"/>
</dbReference>
<evidence type="ECO:0000256" key="9">
    <source>
        <dbReference type="ARBA" id="ARBA00034078"/>
    </source>
</evidence>
<accession>A0A1S6HT12</accession>
<dbReference type="KEGG" id="spsw:Sps_03549"/>
<dbReference type="Pfam" id="PF01257">
    <property type="entry name" value="2Fe-2S_thioredx"/>
    <property type="match status" value="1"/>
</dbReference>
<comment type="cofactor">
    <cofactor evidence="9">
        <name>[2Fe-2S] cluster</name>
        <dbReference type="ChEBI" id="CHEBI:190135"/>
    </cofactor>
</comment>
<dbReference type="EMBL" id="CP014782">
    <property type="protein sequence ID" value="AQS38676.1"/>
    <property type="molecule type" value="Genomic_DNA"/>
</dbReference>
<dbReference type="InterPro" id="IPR036249">
    <property type="entry name" value="Thioredoxin-like_sf"/>
</dbReference>
<sequence>MTQSYEQLLRISIQEVMSGDLPSNGDASADDQTSSRTQPTSATPEKPAVPDDFPSNISQSNSAPVATSSETLTKVRDKQVDEYSSQLSPCETQQLDKLLVSAPYPAAVSIDALKVIQARRGWVSDASLSLLSAYIKVTIAELDSVATFYNLIFRQAVGEIVLHPCDGISCDLMGGIEVRAAISQRLHINPGETTPDNHFTLIPLPCLGACDKAPVMIAAKRVHQHLTVSKIAKLIDGLEENSK</sequence>
<dbReference type="PROSITE" id="PS01099">
    <property type="entry name" value="COMPLEX1_24K"/>
    <property type="match status" value="1"/>
</dbReference>
<comment type="similarity">
    <text evidence="1">Belongs to the complex I 24 kDa subunit family.</text>
</comment>
<keyword evidence="11" id="KW-0560">Oxidoreductase</keyword>
<feature type="compositionally biased region" description="Polar residues" evidence="10">
    <location>
        <begin position="30"/>
        <end position="43"/>
    </location>
</feature>
<organism evidence="11 12">
    <name type="scientific">Shewanella psychrophila</name>
    <dbReference type="NCBI Taxonomy" id="225848"/>
    <lineage>
        <taxon>Bacteria</taxon>
        <taxon>Pseudomonadati</taxon>
        <taxon>Pseudomonadota</taxon>
        <taxon>Gammaproteobacteria</taxon>
        <taxon>Alteromonadales</taxon>
        <taxon>Shewanellaceae</taxon>
        <taxon>Shewanella</taxon>
    </lineage>
</organism>
<dbReference type="NCBIfam" id="NF005722">
    <property type="entry name" value="PRK07539.1-2"/>
    <property type="match status" value="1"/>
</dbReference>
<keyword evidence="4" id="KW-0479">Metal-binding</keyword>
<reference evidence="11 12" key="1">
    <citation type="submission" date="2016-03" db="EMBL/GenBank/DDBJ databases">
        <title>Complete genome sequence of Shewanella psychrophila WP2, a deep sea bacterium isolated from west Pacific sediment.</title>
        <authorList>
            <person name="Xu G."/>
            <person name="Jian H."/>
        </authorList>
    </citation>
    <scope>NUCLEOTIDE SEQUENCE [LARGE SCALE GENOMIC DNA]</scope>
    <source>
        <strain evidence="11 12">WP2</strain>
    </source>
</reference>
<name>A0A1S6HT12_9GAMM</name>
<dbReference type="InterPro" id="IPR041921">
    <property type="entry name" value="NuoE_N"/>
</dbReference>
<dbReference type="RefSeq" id="WP_237157868.1">
    <property type="nucleotide sequence ID" value="NZ_CP014782.1"/>
</dbReference>
<evidence type="ECO:0000256" key="8">
    <source>
        <dbReference type="ARBA" id="ARBA00032788"/>
    </source>
</evidence>
<dbReference type="Gene3D" id="1.10.10.1590">
    <property type="entry name" value="NADH-quinone oxidoreductase subunit E"/>
    <property type="match status" value="1"/>
</dbReference>
<feature type="region of interest" description="Disordered" evidence="10">
    <location>
        <begin position="16"/>
        <end position="72"/>
    </location>
</feature>
<dbReference type="PANTHER" id="PTHR10371:SF3">
    <property type="entry name" value="NADH DEHYDROGENASE [UBIQUINONE] FLAVOPROTEIN 2, MITOCHONDRIAL"/>
    <property type="match status" value="1"/>
</dbReference>
<evidence type="ECO:0000256" key="2">
    <source>
        <dbReference type="ARBA" id="ARBA00019898"/>
    </source>
</evidence>
<dbReference type="PANTHER" id="PTHR10371">
    <property type="entry name" value="NADH DEHYDROGENASE UBIQUINONE FLAVOPROTEIN 2, MITOCHONDRIAL"/>
    <property type="match status" value="1"/>
</dbReference>
<dbReference type="AlphaFoldDB" id="A0A1S6HT12"/>
<proteinExistence type="inferred from homology"/>
<gene>
    <name evidence="11" type="ORF">Sps_03549</name>
</gene>
<dbReference type="STRING" id="225848.Sps_03549"/>
<evidence type="ECO:0000256" key="4">
    <source>
        <dbReference type="ARBA" id="ARBA00022723"/>
    </source>
</evidence>
<protein>
    <recommendedName>
        <fullName evidence="2">NADH-quinone oxidoreductase subunit E</fullName>
    </recommendedName>
    <alternativeName>
        <fullName evidence="7">NADH dehydrogenase I subunit E</fullName>
    </alternativeName>
    <alternativeName>
        <fullName evidence="8">NDH-1 subunit E</fullName>
    </alternativeName>
</protein>
<dbReference type="GO" id="GO:0046872">
    <property type="term" value="F:metal ion binding"/>
    <property type="evidence" value="ECO:0007669"/>
    <property type="project" value="UniProtKB-KW"/>
</dbReference>
<dbReference type="CDD" id="cd03064">
    <property type="entry name" value="TRX_Fd_NuoE"/>
    <property type="match status" value="1"/>
</dbReference>
<evidence type="ECO:0000313" key="11">
    <source>
        <dbReference type="EMBL" id="AQS38676.1"/>
    </source>
</evidence>
<dbReference type="Gene3D" id="3.40.30.10">
    <property type="entry name" value="Glutaredoxin"/>
    <property type="match status" value="1"/>
</dbReference>
<evidence type="ECO:0000313" key="12">
    <source>
        <dbReference type="Proteomes" id="UP000189545"/>
    </source>
</evidence>
<feature type="compositionally biased region" description="Polar residues" evidence="10">
    <location>
        <begin position="55"/>
        <end position="72"/>
    </location>
</feature>
<evidence type="ECO:0000256" key="7">
    <source>
        <dbReference type="ARBA" id="ARBA00031580"/>
    </source>
</evidence>
<evidence type="ECO:0000256" key="1">
    <source>
        <dbReference type="ARBA" id="ARBA00010643"/>
    </source>
</evidence>
<dbReference type="InterPro" id="IPR002023">
    <property type="entry name" value="NuoE-like"/>
</dbReference>